<name>A0A4P7LA01_9BURK</name>
<dbReference type="InterPro" id="IPR008816">
    <property type="entry name" value="Gly_zipper_2TM_dom"/>
</dbReference>
<sequence length="257" mass="26259">MQSQATSHDHTPTPLQPLPPLRRLHPLIGAAAVAVVIASLTAVAAVTGVLPLGKADPDLHAPQSQQAAQAPQGPLPVTTQTAPPPGSTTRPPVYDDGQPAQSRQNATSSQPTQAAPRTAPARQAAQRDSEPRASQSAATERPAAKGSPYAGRIVAVTPIETQKPNTSGLGALGGAVVGGLLGNQVGKGNGRIVGTVVGAVGGGVAGNQIEKAVSKDTHYQVRVRMDDGSHRTFTYEQDPAVQVGERVHMENGALVRG</sequence>
<evidence type="ECO:0000313" key="6">
    <source>
        <dbReference type="EMBL" id="QBY52696.1"/>
    </source>
</evidence>
<evidence type="ECO:0000256" key="3">
    <source>
        <dbReference type="SAM" id="MobiDB-lite"/>
    </source>
</evidence>
<feature type="compositionally biased region" description="Low complexity" evidence="3">
    <location>
        <begin position="110"/>
        <end position="124"/>
    </location>
</feature>
<dbReference type="PANTHER" id="PTHR35603">
    <property type="match status" value="1"/>
</dbReference>
<keyword evidence="4" id="KW-1133">Transmembrane helix</keyword>
<comment type="subcellular location">
    <subcellularLocation>
        <location evidence="1">Membrane</location>
    </subcellularLocation>
</comment>
<proteinExistence type="predicted"/>
<accession>A0A4P7LA01</accession>
<reference evidence="6 7" key="1">
    <citation type="submission" date="2019-03" db="EMBL/GenBank/DDBJ databases">
        <title>Efficiently degradation of phenoxyalkanoic acid herbicides by Cupriavidus oxalaticus strain X32.</title>
        <authorList>
            <person name="Sheng X."/>
        </authorList>
    </citation>
    <scope>NUCLEOTIDE SEQUENCE [LARGE SCALE GENOMIC DNA]</scope>
    <source>
        <strain evidence="6 7">X32</strain>
    </source>
</reference>
<dbReference type="Proteomes" id="UP000295294">
    <property type="component" value="Chromosome 2"/>
</dbReference>
<keyword evidence="2 4" id="KW-0472">Membrane</keyword>
<evidence type="ECO:0000313" key="7">
    <source>
        <dbReference type="Proteomes" id="UP000295294"/>
    </source>
</evidence>
<feature type="compositionally biased region" description="Polar residues" evidence="3">
    <location>
        <begin position="99"/>
        <end position="109"/>
    </location>
</feature>
<evidence type="ECO:0000256" key="4">
    <source>
        <dbReference type="SAM" id="Phobius"/>
    </source>
</evidence>
<evidence type="ECO:0000259" key="5">
    <source>
        <dbReference type="Pfam" id="PF05433"/>
    </source>
</evidence>
<gene>
    <name evidence="6" type="ORF">E0W60_16080</name>
</gene>
<dbReference type="AlphaFoldDB" id="A0A4P7LA01"/>
<dbReference type="GO" id="GO:0019867">
    <property type="term" value="C:outer membrane"/>
    <property type="evidence" value="ECO:0007669"/>
    <property type="project" value="InterPro"/>
</dbReference>
<dbReference type="Pfam" id="PF05433">
    <property type="entry name" value="Rick_17kDa_Anti"/>
    <property type="match status" value="1"/>
</dbReference>
<dbReference type="OrthoDB" id="5298735at2"/>
<dbReference type="RefSeq" id="WP_135704935.1">
    <property type="nucleotide sequence ID" value="NZ_CP038635.1"/>
</dbReference>
<feature type="region of interest" description="Disordered" evidence="3">
    <location>
        <begin position="57"/>
        <end position="146"/>
    </location>
</feature>
<protein>
    <submittedName>
        <fullName evidence="6">Glycine zipper 2TM domain-containing protein</fullName>
    </submittedName>
</protein>
<keyword evidence="4" id="KW-0812">Transmembrane</keyword>
<dbReference type="EMBL" id="CP038635">
    <property type="protein sequence ID" value="QBY52696.1"/>
    <property type="molecule type" value="Genomic_DNA"/>
</dbReference>
<dbReference type="KEGG" id="cox:E0W60_16080"/>
<evidence type="ECO:0000256" key="2">
    <source>
        <dbReference type="ARBA" id="ARBA00023136"/>
    </source>
</evidence>
<organism evidence="6 7">
    <name type="scientific">Cupriavidus oxalaticus</name>
    <dbReference type="NCBI Taxonomy" id="96344"/>
    <lineage>
        <taxon>Bacteria</taxon>
        <taxon>Pseudomonadati</taxon>
        <taxon>Pseudomonadota</taxon>
        <taxon>Betaproteobacteria</taxon>
        <taxon>Burkholderiales</taxon>
        <taxon>Burkholderiaceae</taxon>
        <taxon>Cupriavidus</taxon>
    </lineage>
</organism>
<dbReference type="PANTHER" id="PTHR35603:SF2">
    <property type="entry name" value="OUTER MEMBRANE LIPOPROTEIN"/>
    <property type="match status" value="1"/>
</dbReference>
<evidence type="ECO:0000256" key="1">
    <source>
        <dbReference type="ARBA" id="ARBA00004370"/>
    </source>
</evidence>
<feature type="transmembrane region" description="Helical" evidence="4">
    <location>
        <begin position="27"/>
        <end position="50"/>
    </location>
</feature>
<dbReference type="InterPro" id="IPR051407">
    <property type="entry name" value="Bact_OM_lipoprot/Surf_antigen"/>
</dbReference>
<feature type="domain" description="Glycine zipper 2TM" evidence="5">
    <location>
        <begin position="169"/>
        <end position="210"/>
    </location>
</feature>
<feature type="compositionally biased region" description="Low complexity" evidence="3">
    <location>
        <begin position="61"/>
        <end position="76"/>
    </location>
</feature>